<dbReference type="Pfam" id="PF01612">
    <property type="entry name" value="DNA_pol_A_exo1"/>
    <property type="match status" value="1"/>
</dbReference>
<dbReference type="Gene3D" id="3.30.420.10">
    <property type="entry name" value="Ribonuclease H-like superfamily/Ribonuclease H"/>
    <property type="match status" value="1"/>
</dbReference>
<protein>
    <recommendedName>
        <fullName evidence="1">3'-5' exonuclease domain-containing protein</fullName>
    </recommendedName>
</protein>
<dbReference type="SUPFAM" id="SSF53098">
    <property type="entry name" value="Ribonuclease H-like"/>
    <property type="match status" value="1"/>
</dbReference>
<sequence length="299" mass="33159">MSNTTAESSPNAESMRLTPITGQAHTSCQLSGTVEPDDLASLTAAFQGSAIQEKAAIQLVDTCEGLDELITNLVDLPSSPPSLYIDLEGINLSRHGTISILQIYVLPTKSTYLIDIYRLGDQAFSHAAADGMTLRKIFECSLIPKVFFDVRNDSDALYSHFSIALSGVQDLQLMELAARRSSRRLVRGLGKCIEYDMPMSDSQKASWKATKQTGLKLFAPEFGGSYEVFNVRPMSDEIRQYCAQDVQFLPMLWQRYNREMTPTWSAKVQLEVENRVRLSQSATFNGKGRHMALGPAGWS</sequence>
<keyword evidence="3" id="KW-1185">Reference proteome</keyword>
<name>A0A9W9RK46_PENBR</name>
<accession>A0A9W9RK46</accession>
<dbReference type="InterPro" id="IPR012337">
    <property type="entry name" value="RNaseH-like_sf"/>
</dbReference>
<gene>
    <name evidence="2" type="ORF">N7541_002466</name>
</gene>
<dbReference type="EMBL" id="JAPZBR010000002">
    <property type="protein sequence ID" value="KAJ5361622.1"/>
    <property type="molecule type" value="Genomic_DNA"/>
</dbReference>
<feature type="domain" description="3'-5' exonuclease" evidence="1">
    <location>
        <begin position="58"/>
        <end position="257"/>
    </location>
</feature>
<evidence type="ECO:0000313" key="3">
    <source>
        <dbReference type="Proteomes" id="UP001148299"/>
    </source>
</evidence>
<reference evidence="2" key="2">
    <citation type="journal article" date="2023" name="IMA Fungus">
        <title>Comparative genomic study of the Penicillium genus elucidates a diverse pangenome and 15 lateral gene transfer events.</title>
        <authorList>
            <person name="Petersen C."/>
            <person name="Sorensen T."/>
            <person name="Nielsen M.R."/>
            <person name="Sondergaard T.E."/>
            <person name="Sorensen J.L."/>
            <person name="Fitzpatrick D.A."/>
            <person name="Frisvad J.C."/>
            <person name="Nielsen K.L."/>
        </authorList>
    </citation>
    <scope>NUCLEOTIDE SEQUENCE</scope>
    <source>
        <strain evidence="2">IBT 35675</strain>
    </source>
</reference>
<comment type="caution">
    <text evidence="2">The sequence shown here is derived from an EMBL/GenBank/DDBJ whole genome shotgun (WGS) entry which is preliminary data.</text>
</comment>
<dbReference type="GO" id="GO:0003676">
    <property type="term" value="F:nucleic acid binding"/>
    <property type="evidence" value="ECO:0007669"/>
    <property type="project" value="InterPro"/>
</dbReference>
<evidence type="ECO:0000259" key="1">
    <source>
        <dbReference type="Pfam" id="PF01612"/>
    </source>
</evidence>
<dbReference type="PANTHER" id="PTHR43040:SF1">
    <property type="entry name" value="RIBONUCLEASE D"/>
    <property type="match status" value="1"/>
</dbReference>
<dbReference type="GO" id="GO:0006139">
    <property type="term" value="P:nucleobase-containing compound metabolic process"/>
    <property type="evidence" value="ECO:0007669"/>
    <property type="project" value="InterPro"/>
</dbReference>
<dbReference type="Proteomes" id="UP001148299">
    <property type="component" value="Unassembled WGS sequence"/>
</dbReference>
<dbReference type="AlphaFoldDB" id="A0A9W9RK46"/>
<dbReference type="InterPro" id="IPR036397">
    <property type="entry name" value="RNaseH_sf"/>
</dbReference>
<dbReference type="GO" id="GO:0008408">
    <property type="term" value="F:3'-5' exonuclease activity"/>
    <property type="evidence" value="ECO:0007669"/>
    <property type="project" value="InterPro"/>
</dbReference>
<dbReference type="InterPro" id="IPR002562">
    <property type="entry name" value="3'-5'_exonuclease_dom"/>
</dbReference>
<organism evidence="2 3">
    <name type="scientific">Penicillium brevicompactum</name>
    <dbReference type="NCBI Taxonomy" id="5074"/>
    <lineage>
        <taxon>Eukaryota</taxon>
        <taxon>Fungi</taxon>
        <taxon>Dikarya</taxon>
        <taxon>Ascomycota</taxon>
        <taxon>Pezizomycotina</taxon>
        <taxon>Eurotiomycetes</taxon>
        <taxon>Eurotiomycetidae</taxon>
        <taxon>Eurotiales</taxon>
        <taxon>Aspergillaceae</taxon>
        <taxon>Penicillium</taxon>
    </lineage>
</organism>
<dbReference type="PANTHER" id="PTHR43040">
    <property type="entry name" value="RIBONUCLEASE D"/>
    <property type="match status" value="1"/>
</dbReference>
<proteinExistence type="predicted"/>
<reference evidence="2" key="1">
    <citation type="submission" date="2022-12" db="EMBL/GenBank/DDBJ databases">
        <authorList>
            <person name="Petersen C."/>
        </authorList>
    </citation>
    <scope>NUCLEOTIDE SEQUENCE</scope>
    <source>
        <strain evidence="2">IBT 35675</strain>
    </source>
</reference>
<evidence type="ECO:0000313" key="2">
    <source>
        <dbReference type="EMBL" id="KAJ5361622.1"/>
    </source>
</evidence>